<accession>A0ABR3FLN2</accession>
<organism evidence="1 2">
    <name type="scientific">Marasmius crinis-equi</name>
    <dbReference type="NCBI Taxonomy" id="585013"/>
    <lineage>
        <taxon>Eukaryota</taxon>
        <taxon>Fungi</taxon>
        <taxon>Dikarya</taxon>
        <taxon>Basidiomycota</taxon>
        <taxon>Agaricomycotina</taxon>
        <taxon>Agaricomycetes</taxon>
        <taxon>Agaricomycetidae</taxon>
        <taxon>Agaricales</taxon>
        <taxon>Marasmiineae</taxon>
        <taxon>Marasmiaceae</taxon>
        <taxon>Marasmius</taxon>
    </lineage>
</organism>
<evidence type="ECO:0008006" key="3">
    <source>
        <dbReference type="Google" id="ProtNLM"/>
    </source>
</evidence>
<dbReference type="InterPro" id="IPR036047">
    <property type="entry name" value="F-box-like_dom_sf"/>
</dbReference>
<keyword evidence="2" id="KW-1185">Reference proteome</keyword>
<comment type="caution">
    <text evidence="1">The sequence shown here is derived from an EMBL/GenBank/DDBJ whole genome shotgun (WGS) entry which is preliminary data.</text>
</comment>
<reference evidence="1 2" key="1">
    <citation type="submission" date="2024-02" db="EMBL/GenBank/DDBJ databases">
        <title>A draft genome for the cacao thread blight pathogen Marasmius crinis-equi.</title>
        <authorList>
            <person name="Cohen S.P."/>
            <person name="Baruah I.K."/>
            <person name="Amoako-Attah I."/>
            <person name="Bukari Y."/>
            <person name="Meinhardt L.W."/>
            <person name="Bailey B.A."/>
        </authorList>
    </citation>
    <scope>NUCLEOTIDE SEQUENCE [LARGE SCALE GENOMIC DNA]</scope>
    <source>
        <strain evidence="1 2">GH-76</strain>
    </source>
</reference>
<dbReference type="Proteomes" id="UP001465976">
    <property type="component" value="Unassembled WGS sequence"/>
</dbReference>
<proteinExistence type="predicted"/>
<protein>
    <recommendedName>
        <fullName evidence="3">F-box domain-containing protein</fullName>
    </recommendedName>
</protein>
<sequence length="347" mass="39690">MLPIEICEAIIEYCQDDTPSLLSCALVCKAWVPKSRQLLFNRRNVCLWAGNTEAFCDLSHTLKFHIAAIDLDGYTFIRPNSDHYDPDGLVRLSQAVINECTNLRSLKMYDAESVFPLFAQSPITSTLTTLRLMGDLIGNRNLSVQAGTILDLVGRCTVLKNLSMCYETPGRHNQDVVEPNDGPGSKKSTLRFLRTLYLDLPWSVFIPWFLIPGVLRFPSIERLQITQTSSDPHSLIPLLQTHLETFSSSLKDLIIRLEWDKLTVLNLSRFKALRSIMFQVGYVRPGEKISPRHWLKLRDIVRSRGEGESESLMVIVNVPKEYMDAPDIEGVTWILDEQYAQNYYRYE</sequence>
<dbReference type="CDD" id="cd09917">
    <property type="entry name" value="F-box_SF"/>
    <property type="match status" value="1"/>
</dbReference>
<dbReference type="SUPFAM" id="SSF81383">
    <property type="entry name" value="F-box domain"/>
    <property type="match status" value="1"/>
</dbReference>
<evidence type="ECO:0000313" key="1">
    <source>
        <dbReference type="EMBL" id="KAL0576308.1"/>
    </source>
</evidence>
<evidence type="ECO:0000313" key="2">
    <source>
        <dbReference type="Proteomes" id="UP001465976"/>
    </source>
</evidence>
<gene>
    <name evidence="1" type="ORF">V5O48_005684</name>
</gene>
<name>A0ABR3FLN2_9AGAR</name>
<dbReference type="EMBL" id="JBAHYK010000232">
    <property type="protein sequence ID" value="KAL0576308.1"/>
    <property type="molecule type" value="Genomic_DNA"/>
</dbReference>